<evidence type="ECO:0000313" key="3">
    <source>
        <dbReference type="Proteomes" id="UP000035720"/>
    </source>
</evidence>
<dbReference type="Proteomes" id="UP000035720">
    <property type="component" value="Unassembled WGS sequence"/>
</dbReference>
<reference evidence="2 3" key="1">
    <citation type="journal article" date="2013" name="ISME J.">
        <title>A metabolic model for members of the genus Tetrasphaera involved in enhanced biological phosphorus removal.</title>
        <authorList>
            <person name="Kristiansen R."/>
            <person name="Nguyen H.T.T."/>
            <person name="Saunders A.M."/>
            <person name="Nielsen J.L."/>
            <person name="Wimmer R."/>
            <person name="Le V.Q."/>
            <person name="McIlroy S.J."/>
            <person name="Petrovski S."/>
            <person name="Seviour R.J."/>
            <person name="Calteau A."/>
            <person name="Nielsen K.L."/>
            <person name="Nielsen P.H."/>
        </authorList>
    </citation>
    <scope>NUCLEOTIDE SEQUENCE [LARGE SCALE GENOMIC DNA]</scope>
    <source>
        <strain evidence="2 3">Ben 74</strain>
    </source>
</reference>
<gene>
    <name evidence="2" type="ORF">BN13_340002</name>
</gene>
<name>A0A077MEB8_9MICO</name>
<proteinExistence type="predicted"/>
<comment type="caution">
    <text evidence="2">The sequence shown here is derived from an EMBL/GenBank/DDBJ whole genome shotgun (WGS) entry which is preliminary data.</text>
</comment>
<dbReference type="AlphaFoldDB" id="A0A077MEB8"/>
<sequence>MCTVHLRQRPDLSARLRLQRHDRSYVCPVTVGNTYTSYANGQTMGTSTGFSRWTVTYTVKNTSASTMYNVASTSRTPAQDRRTPPRHARR</sequence>
<dbReference type="EMBL" id="CAJC01000144">
    <property type="protein sequence ID" value="CCI53287.1"/>
    <property type="molecule type" value="Genomic_DNA"/>
</dbReference>
<accession>A0A077MEB8</accession>
<organism evidence="2 3">
    <name type="scientific">Nostocoides jenkinsii Ben 74</name>
    <dbReference type="NCBI Taxonomy" id="1193518"/>
    <lineage>
        <taxon>Bacteria</taxon>
        <taxon>Bacillati</taxon>
        <taxon>Actinomycetota</taxon>
        <taxon>Actinomycetes</taxon>
        <taxon>Micrococcales</taxon>
        <taxon>Intrasporangiaceae</taxon>
        <taxon>Nostocoides</taxon>
    </lineage>
</organism>
<protein>
    <submittedName>
        <fullName evidence="2">Uncharacterized protein</fullName>
    </submittedName>
</protein>
<evidence type="ECO:0000256" key="1">
    <source>
        <dbReference type="SAM" id="MobiDB-lite"/>
    </source>
</evidence>
<keyword evidence="3" id="KW-1185">Reference proteome</keyword>
<evidence type="ECO:0000313" key="2">
    <source>
        <dbReference type="EMBL" id="CCI53287.1"/>
    </source>
</evidence>
<dbReference type="STRING" id="1193518.BN13_340002"/>
<feature type="region of interest" description="Disordered" evidence="1">
    <location>
        <begin position="70"/>
        <end position="90"/>
    </location>
</feature>